<dbReference type="Proteomes" id="UP000324758">
    <property type="component" value="Unassembled WGS sequence"/>
</dbReference>
<comment type="caution">
    <text evidence="1">The sequence shown here is derived from an EMBL/GenBank/DDBJ whole genome shotgun (WGS) entry which is preliminary data.</text>
</comment>
<accession>A0A5D3KP94</accession>
<evidence type="ECO:0000313" key="1">
    <source>
        <dbReference type="EMBL" id="TYL98081.1"/>
    </source>
</evidence>
<dbReference type="OrthoDB" id="8255698at2"/>
<organism evidence="1 2">
    <name type="scientific">Bradyrhizobium rifense</name>
    <dbReference type="NCBI Taxonomy" id="515499"/>
    <lineage>
        <taxon>Bacteria</taxon>
        <taxon>Pseudomonadati</taxon>
        <taxon>Pseudomonadota</taxon>
        <taxon>Alphaproteobacteria</taxon>
        <taxon>Hyphomicrobiales</taxon>
        <taxon>Nitrobacteraceae</taxon>
        <taxon>Bradyrhizobium</taxon>
    </lineage>
</organism>
<dbReference type="AlphaFoldDB" id="A0A5D3KP94"/>
<proteinExistence type="predicted"/>
<protein>
    <submittedName>
        <fullName evidence="1">Uncharacterized protein</fullName>
    </submittedName>
</protein>
<dbReference type="RefSeq" id="WP_148771335.1">
    <property type="nucleotide sequence ID" value="NZ_VSSS01000013.1"/>
</dbReference>
<sequence>MSRHVAPMGDDNRSVEAPRRCLSCNGMIAGLADQDLGIGLDIRLGLVSDECALICNACTAKLIETGPPAGRPVKRRR</sequence>
<name>A0A5D3KP94_9BRAD</name>
<gene>
    <name evidence="1" type="ORF">FXB40_06285</name>
</gene>
<dbReference type="EMBL" id="VSSS01000013">
    <property type="protein sequence ID" value="TYL98081.1"/>
    <property type="molecule type" value="Genomic_DNA"/>
</dbReference>
<reference evidence="1 2" key="1">
    <citation type="submission" date="2019-08" db="EMBL/GenBank/DDBJ databases">
        <title>Bradyrhizobium hipponensis sp. nov., a rhizobium isolated from a Lupinus angustifolius root nodule in Tunisia.</title>
        <authorList>
            <person name="Off K."/>
            <person name="Rejili M."/>
            <person name="Mars M."/>
            <person name="Brachmann A."/>
            <person name="Marin M."/>
        </authorList>
    </citation>
    <scope>NUCLEOTIDE SEQUENCE [LARGE SCALE GENOMIC DNA]</scope>
    <source>
        <strain evidence="1 2">CTAW71</strain>
    </source>
</reference>
<evidence type="ECO:0000313" key="2">
    <source>
        <dbReference type="Proteomes" id="UP000324758"/>
    </source>
</evidence>
<keyword evidence="2" id="KW-1185">Reference proteome</keyword>